<dbReference type="EMBL" id="CAJNOQ010025486">
    <property type="protein sequence ID" value="CAF1537723.1"/>
    <property type="molecule type" value="Genomic_DNA"/>
</dbReference>
<comment type="caution">
    <text evidence="1">The sequence shown here is derived from an EMBL/GenBank/DDBJ whole genome shotgun (WGS) entry which is preliminary data.</text>
</comment>
<accession>A0A815W5H9</accession>
<dbReference type="EMBL" id="CAJOBC010091103">
    <property type="protein sequence ID" value="CAF4397688.1"/>
    <property type="molecule type" value="Genomic_DNA"/>
</dbReference>
<gene>
    <name evidence="1" type="ORF">GPM918_LOCUS38438</name>
    <name evidence="2" type="ORF">SRO942_LOCUS39262</name>
</gene>
<dbReference type="AlphaFoldDB" id="A0A815W5H9"/>
<evidence type="ECO:0000313" key="3">
    <source>
        <dbReference type="Proteomes" id="UP000663829"/>
    </source>
</evidence>
<protein>
    <submittedName>
        <fullName evidence="1">Uncharacterized protein</fullName>
    </submittedName>
</protein>
<keyword evidence="3" id="KW-1185">Reference proteome</keyword>
<reference evidence="1" key="1">
    <citation type="submission" date="2021-02" db="EMBL/GenBank/DDBJ databases">
        <authorList>
            <person name="Nowell W R."/>
        </authorList>
    </citation>
    <scope>NUCLEOTIDE SEQUENCE</scope>
</reference>
<evidence type="ECO:0000313" key="2">
    <source>
        <dbReference type="EMBL" id="CAF4397688.1"/>
    </source>
</evidence>
<dbReference type="Proteomes" id="UP000681722">
    <property type="component" value="Unassembled WGS sequence"/>
</dbReference>
<dbReference type="OrthoDB" id="10036531at2759"/>
<name>A0A815W5H9_9BILA</name>
<sequence length="98" mass="11151">MVDNARTHTTKAYSLQDFAKGIGKQCPIDQIEYVDKNGVTKVIDCYFKQEENKSKSKGLVKLCKELGVQLPAKVKLDEIHKILSKHRAFQNVTKLDML</sequence>
<evidence type="ECO:0000313" key="1">
    <source>
        <dbReference type="EMBL" id="CAF1537723.1"/>
    </source>
</evidence>
<feature type="non-terminal residue" evidence="1">
    <location>
        <position position="1"/>
    </location>
</feature>
<dbReference type="Proteomes" id="UP000663829">
    <property type="component" value="Unassembled WGS sequence"/>
</dbReference>
<organism evidence="1 3">
    <name type="scientific">Didymodactylos carnosus</name>
    <dbReference type="NCBI Taxonomy" id="1234261"/>
    <lineage>
        <taxon>Eukaryota</taxon>
        <taxon>Metazoa</taxon>
        <taxon>Spiralia</taxon>
        <taxon>Gnathifera</taxon>
        <taxon>Rotifera</taxon>
        <taxon>Eurotatoria</taxon>
        <taxon>Bdelloidea</taxon>
        <taxon>Philodinida</taxon>
        <taxon>Philodinidae</taxon>
        <taxon>Didymodactylos</taxon>
    </lineage>
</organism>
<proteinExistence type="predicted"/>